<evidence type="ECO:0000313" key="3">
    <source>
        <dbReference type="Proteomes" id="UP000247612"/>
    </source>
</evidence>
<dbReference type="OrthoDB" id="9880588at2"/>
<dbReference type="RefSeq" id="WP_022938582.1">
    <property type="nucleotide sequence ID" value="NZ_CABKRQ010000006.1"/>
</dbReference>
<gene>
    <name evidence="2" type="ORF">DES51_102288</name>
</gene>
<accession>A0A318KZN1</accession>
<dbReference type="PROSITE" id="PS51257">
    <property type="entry name" value="PROKAR_LIPOPROTEIN"/>
    <property type="match status" value="1"/>
</dbReference>
<feature type="chain" id="PRO_5039013482" description="Protein involved in sex pheromone biosynthesis" evidence="1">
    <location>
        <begin position="19"/>
        <end position="370"/>
    </location>
</feature>
<dbReference type="EMBL" id="QJKH01000002">
    <property type="protein sequence ID" value="PXX81165.1"/>
    <property type="molecule type" value="Genomic_DNA"/>
</dbReference>
<evidence type="ECO:0008006" key="4">
    <source>
        <dbReference type="Google" id="ProtNLM"/>
    </source>
</evidence>
<keyword evidence="1" id="KW-0732">Signal</keyword>
<reference evidence="2 3" key="1">
    <citation type="submission" date="2018-05" db="EMBL/GenBank/DDBJ databases">
        <title>Genomic Encyclopedia of Type Strains, Phase IV (KMG-IV): sequencing the most valuable type-strain genomes for metagenomic binning, comparative biology and taxonomic classification.</title>
        <authorList>
            <person name="Goeker M."/>
        </authorList>
    </citation>
    <scope>NUCLEOTIDE SEQUENCE [LARGE SCALE GENOMIC DNA]</scope>
    <source>
        <strain evidence="2 3">JC118</strain>
    </source>
</reference>
<sequence>MRGICVVLLAFLLSACTAAEPEWKLEVEAPKNALVNPIPGVEDNLEYSYFSAGYTLYDEPGMSDDRLLSQADIERALNSKFNLNNFNSLTSLPVYHKTALNEDQMRIKADLMAAALNVEIISYDYYEPLDYHAEDFIIAHETELMSTQSELLAVFKEGNLLIKQNGSIAVELNVPYDEGFVYEYSEQGIKAAAEFFYNQYLNVLVNFEKQIIQVDTKTQLVDGKLQNVYHGYIYNERMSSMTDQLLAQAFQRIDVEFDEKGLTGFTISCLNGEYVGNGLLLDPYEAVVQLQVIDPELNLPMDIRAVELTYAYQDYQYDAIPIYHIYGYDMHGQGVKADVPAILVDSELVYEAPRIYTELHLPLHYNCIYY</sequence>
<dbReference type="STRING" id="1034346.GCA_000313565_02279"/>
<proteinExistence type="predicted"/>
<protein>
    <recommendedName>
        <fullName evidence="4">Protein involved in sex pheromone biosynthesis</fullName>
    </recommendedName>
</protein>
<dbReference type="Proteomes" id="UP000247612">
    <property type="component" value="Unassembled WGS sequence"/>
</dbReference>
<evidence type="ECO:0000313" key="2">
    <source>
        <dbReference type="EMBL" id="PXX81165.1"/>
    </source>
</evidence>
<keyword evidence="3" id="KW-1185">Reference proteome</keyword>
<organism evidence="2 3">
    <name type="scientific">Dielma fastidiosa</name>
    <dbReference type="NCBI Taxonomy" id="1034346"/>
    <lineage>
        <taxon>Bacteria</taxon>
        <taxon>Bacillati</taxon>
        <taxon>Bacillota</taxon>
        <taxon>Erysipelotrichia</taxon>
        <taxon>Erysipelotrichales</taxon>
        <taxon>Erysipelotrichaceae</taxon>
        <taxon>Dielma</taxon>
    </lineage>
</organism>
<evidence type="ECO:0000256" key="1">
    <source>
        <dbReference type="SAM" id="SignalP"/>
    </source>
</evidence>
<dbReference type="AlphaFoldDB" id="A0A318KZN1"/>
<comment type="caution">
    <text evidence="2">The sequence shown here is derived from an EMBL/GenBank/DDBJ whole genome shotgun (WGS) entry which is preliminary data.</text>
</comment>
<name>A0A318KZN1_9FIRM</name>
<feature type="signal peptide" evidence="1">
    <location>
        <begin position="1"/>
        <end position="18"/>
    </location>
</feature>